<reference evidence="1 2" key="1">
    <citation type="submission" date="2019-05" db="EMBL/GenBank/DDBJ databases">
        <title>Another draft genome of Portunus trituberculatus and its Hox gene families provides insights of decapod evolution.</title>
        <authorList>
            <person name="Jeong J.-H."/>
            <person name="Song I."/>
            <person name="Kim S."/>
            <person name="Choi T."/>
            <person name="Kim D."/>
            <person name="Ryu S."/>
            <person name="Kim W."/>
        </authorList>
    </citation>
    <scope>NUCLEOTIDE SEQUENCE [LARGE SCALE GENOMIC DNA]</scope>
    <source>
        <tissue evidence="1">Muscle</tissue>
    </source>
</reference>
<evidence type="ECO:0000313" key="1">
    <source>
        <dbReference type="EMBL" id="MPC88787.1"/>
    </source>
</evidence>
<dbReference type="EMBL" id="VSRR010078953">
    <property type="protein sequence ID" value="MPC88787.1"/>
    <property type="molecule type" value="Genomic_DNA"/>
</dbReference>
<dbReference type="AlphaFoldDB" id="A0A5B7J5K4"/>
<evidence type="ECO:0000313" key="2">
    <source>
        <dbReference type="Proteomes" id="UP000324222"/>
    </source>
</evidence>
<keyword evidence="2" id="KW-1185">Reference proteome</keyword>
<name>A0A5B7J5K4_PORTR</name>
<dbReference type="Proteomes" id="UP000324222">
    <property type="component" value="Unassembled WGS sequence"/>
</dbReference>
<accession>A0A5B7J5K4</accession>
<organism evidence="1 2">
    <name type="scientific">Portunus trituberculatus</name>
    <name type="common">Swimming crab</name>
    <name type="synonym">Neptunus trituberculatus</name>
    <dbReference type="NCBI Taxonomy" id="210409"/>
    <lineage>
        <taxon>Eukaryota</taxon>
        <taxon>Metazoa</taxon>
        <taxon>Ecdysozoa</taxon>
        <taxon>Arthropoda</taxon>
        <taxon>Crustacea</taxon>
        <taxon>Multicrustacea</taxon>
        <taxon>Malacostraca</taxon>
        <taxon>Eumalacostraca</taxon>
        <taxon>Eucarida</taxon>
        <taxon>Decapoda</taxon>
        <taxon>Pleocyemata</taxon>
        <taxon>Brachyura</taxon>
        <taxon>Eubrachyura</taxon>
        <taxon>Portunoidea</taxon>
        <taxon>Portunidae</taxon>
        <taxon>Portuninae</taxon>
        <taxon>Portunus</taxon>
    </lineage>
</organism>
<comment type="caution">
    <text evidence="1">The sequence shown here is derived from an EMBL/GenBank/DDBJ whole genome shotgun (WGS) entry which is preliminary data.</text>
</comment>
<sequence>MSAYMMFEGLRSRCTTWRERSGAVAPCHTASKSATAGMRNNSESVVMCCCGCLHTSNGSWCVQSSLIKFMSAMLSSITERQQCTNEYEETLKQMSRGTAQGRHCTAELVKIVCVKVALTLKDGG</sequence>
<gene>
    <name evidence="1" type="ORF">E2C01_083709</name>
</gene>
<protein>
    <submittedName>
        <fullName evidence="1">Uncharacterized protein</fullName>
    </submittedName>
</protein>
<proteinExistence type="predicted"/>